<evidence type="ECO:0000256" key="5">
    <source>
        <dbReference type="ARBA" id="ARBA00023136"/>
    </source>
</evidence>
<sequence>MEKAYSEMLMAAIDSENGTMPTDPRKPIIRTALRYVYPLFILIHVIVVLVGTVGNFGMMVVVTRRRLYHDPMYFFLGNLALSDFIKAAMVLPLTLSHLLLQNWIFGSFLCYFLPMLHSFPIHASILTYMMIAVDRYRSIVHPMRSRVPAGLCTIALWVVAVCVVLPYAVYIKYADLGHILGPQFEGVGVCWVNQQRDIEEYLRAMFVVLYCLPLAVIAFLYIRVSVELKAFEGTAAMSMRIDENVQSLSESSYQSRVTWSTSLTDNRIEPEGASNESNHGKAFDRFAQAVETEDEIDIRKEKRTKKYMIIMICLFALCWCPINILGLVTHFVWEDEDNTGHYDITYLTFTFIGFLSTCINPLLFATWRMSDSTRDRLKGYFRFSNRRRDSSHSEISRAGREPYSDNFMSGNPDRQKCYV</sequence>
<dbReference type="PRINTS" id="PR00237">
    <property type="entry name" value="GPCRRHODOPSN"/>
</dbReference>
<keyword evidence="7" id="KW-0807">Transducer</keyword>
<dbReference type="AlphaFoldDB" id="A0A0K0PUK4"/>
<keyword evidence="4" id="KW-0297">G-protein coupled receptor</keyword>
<evidence type="ECO:0000256" key="3">
    <source>
        <dbReference type="ARBA" id="ARBA00022989"/>
    </source>
</evidence>
<feature type="transmembrane region" description="Helical" evidence="9">
    <location>
        <begin position="344"/>
        <end position="367"/>
    </location>
</feature>
<dbReference type="Gene3D" id="1.20.1070.10">
    <property type="entry name" value="Rhodopsin 7-helix transmembrane proteins"/>
    <property type="match status" value="1"/>
</dbReference>
<dbReference type="InterPro" id="IPR000276">
    <property type="entry name" value="GPCR_Rhodpsn"/>
</dbReference>
<evidence type="ECO:0000256" key="2">
    <source>
        <dbReference type="ARBA" id="ARBA00022692"/>
    </source>
</evidence>
<feature type="transmembrane region" description="Helical" evidence="9">
    <location>
        <begin position="103"/>
        <end position="128"/>
    </location>
</feature>
<evidence type="ECO:0000256" key="1">
    <source>
        <dbReference type="ARBA" id="ARBA00004141"/>
    </source>
</evidence>
<dbReference type="GO" id="GO:0005886">
    <property type="term" value="C:plasma membrane"/>
    <property type="evidence" value="ECO:0007669"/>
    <property type="project" value="TreeGrafter"/>
</dbReference>
<evidence type="ECO:0000256" key="6">
    <source>
        <dbReference type="ARBA" id="ARBA00023170"/>
    </source>
</evidence>
<dbReference type="PANTHER" id="PTHR24238">
    <property type="entry name" value="G-PROTEIN COUPLED RECEPTOR"/>
    <property type="match status" value="1"/>
</dbReference>
<protein>
    <submittedName>
        <fullName evidence="11">Orphan G-protein coupled receptor 53</fullName>
    </submittedName>
</protein>
<evidence type="ECO:0000313" key="11">
    <source>
        <dbReference type="EMBL" id="AKQ63058.1"/>
    </source>
</evidence>
<feature type="transmembrane region" description="Helical" evidence="9">
    <location>
        <begin position="307"/>
        <end position="332"/>
    </location>
</feature>
<dbReference type="PANTHER" id="PTHR24238:SF69">
    <property type="entry name" value="G-PROTEIN COUPLED RECEPTOR 165"/>
    <property type="match status" value="1"/>
</dbReference>
<dbReference type="CDD" id="cd00637">
    <property type="entry name" value="7tm_classA_rhodopsin-like"/>
    <property type="match status" value="1"/>
</dbReference>
<feature type="transmembrane region" description="Helical" evidence="9">
    <location>
        <begin position="73"/>
        <end position="91"/>
    </location>
</feature>
<evidence type="ECO:0000256" key="9">
    <source>
        <dbReference type="SAM" id="Phobius"/>
    </source>
</evidence>
<organism evidence="11">
    <name type="scientific">Platynereis dumerilii</name>
    <name type="common">Dumeril's clam worm</name>
    <dbReference type="NCBI Taxonomy" id="6359"/>
    <lineage>
        <taxon>Eukaryota</taxon>
        <taxon>Metazoa</taxon>
        <taxon>Spiralia</taxon>
        <taxon>Lophotrochozoa</taxon>
        <taxon>Annelida</taxon>
        <taxon>Polychaeta</taxon>
        <taxon>Errantia</taxon>
        <taxon>Phyllodocida</taxon>
        <taxon>Nereididae</taxon>
        <taxon>Platynereis</taxon>
    </lineage>
</organism>
<evidence type="ECO:0000256" key="4">
    <source>
        <dbReference type="ARBA" id="ARBA00023040"/>
    </source>
</evidence>
<name>A0A0K0PUK4_PLADU</name>
<keyword evidence="5 9" id="KW-0472">Membrane</keyword>
<keyword evidence="2 9" id="KW-0812">Transmembrane</keyword>
<evidence type="ECO:0000259" key="10">
    <source>
        <dbReference type="PROSITE" id="PS50262"/>
    </source>
</evidence>
<evidence type="ECO:0000256" key="7">
    <source>
        <dbReference type="ARBA" id="ARBA00023224"/>
    </source>
</evidence>
<feature type="region of interest" description="Disordered" evidence="8">
    <location>
        <begin position="392"/>
        <end position="412"/>
    </location>
</feature>
<feature type="compositionally biased region" description="Basic and acidic residues" evidence="8">
    <location>
        <begin position="392"/>
        <end position="403"/>
    </location>
</feature>
<feature type="domain" description="G-protein coupled receptors family 1 profile" evidence="10">
    <location>
        <begin position="54"/>
        <end position="364"/>
    </location>
</feature>
<dbReference type="EMBL" id="KP294004">
    <property type="protein sequence ID" value="AKQ63058.1"/>
    <property type="molecule type" value="mRNA"/>
</dbReference>
<reference evidence="11" key="1">
    <citation type="journal article" date="2015" name="Cell Rep.">
        <title>Large-Scale Combinatorial Deorphanization of Platynereis Neuropeptide GPCRs.</title>
        <authorList>
            <person name="Bauknecht P.M."/>
            <person name="Jekely G."/>
        </authorList>
    </citation>
    <scope>NUCLEOTIDE SEQUENCE</scope>
</reference>
<evidence type="ECO:0000256" key="8">
    <source>
        <dbReference type="SAM" id="MobiDB-lite"/>
    </source>
</evidence>
<feature type="transmembrane region" description="Helical" evidence="9">
    <location>
        <begin position="149"/>
        <end position="170"/>
    </location>
</feature>
<feature type="transmembrane region" description="Helical" evidence="9">
    <location>
        <begin position="35"/>
        <end position="61"/>
    </location>
</feature>
<comment type="subcellular location">
    <subcellularLocation>
        <location evidence="1">Membrane</location>
        <topology evidence="1">Multi-pass membrane protein</topology>
    </subcellularLocation>
</comment>
<dbReference type="GO" id="GO:0008188">
    <property type="term" value="F:neuropeptide receptor activity"/>
    <property type="evidence" value="ECO:0007669"/>
    <property type="project" value="TreeGrafter"/>
</dbReference>
<dbReference type="PROSITE" id="PS50262">
    <property type="entry name" value="G_PROTEIN_RECEP_F1_2"/>
    <property type="match status" value="1"/>
</dbReference>
<dbReference type="SUPFAM" id="SSF81321">
    <property type="entry name" value="Family A G protein-coupled receptor-like"/>
    <property type="match status" value="1"/>
</dbReference>
<keyword evidence="6 11" id="KW-0675">Receptor</keyword>
<proteinExistence type="evidence at transcript level"/>
<keyword evidence="3 9" id="KW-1133">Transmembrane helix</keyword>
<dbReference type="InterPro" id="IPR017452">
    <property type="entry name" value="GPCR_Rhodpsn_7TM"/>
</dbReference>
<dbReference type="Pfam" id="PF00001">
    <property type="entry name" value="7tm_1"/>
    <property type="match status" value="1"/>
</dbReference>
<accession>A0A0K0PUK4</accession>
<feature type="transmembrane region" description="Helical" evidence="9">
    <location>
        <begin position="201"/>
        <end position="222"/>
    </location>
</feature>